<dbReference type="Proteomes" id="UP001231518">
    <property type="component" value="Chromosome 13"/>
</dbReference>
<keyword evidence="6" id="KW-1185">Reference proteome</keyword>
<feature type="compositionally biased region" description="Basic and acidic residues" evidence="3">
    <location>
        <begin position="280"/>
        <end position="299"/>
    </location>
</feature>
<accession>A0AAD7YG20</accession>
<dbReference type="SMART" id="SM00739">
    <property type="entry name" value="KOW"/>
    <property type="match status" value="1"/>
</dbReference>
<proteinExistence type="predicted"/>
<dbReference type="AlphaFoldDB" id="A0AAD7YG20"/>
<feature type="compositionally biased region" description="Basic residues" evidence="3">
    <location>
        <begin position="411"/>
        <end position="432"/>
    </location>
</feature>
<evidence type="ECO:0000256" key="2">
    <source>
        <dbReference type="ARBA" id="ARBA00023242"/>
    </source>
</evidence>
<dbReference type="InterPro" id="IPR005824">
    <property type="entry name" value="KOW"/>
</dbReference>
<dbReference type="InterPro" id="IPR008991">
    <property type="entry name" value="Translation_prot_SH3-like_sf"/>
</dbReference>
<sequence>MEGKKISFGFMKTKKVEKPFVPIINEEKKDYIECVEEKSIKVVGGETVTTEDLPLVIPMKPNTLITAEKLKQIAEKVESAIQEPEIKEEPVIKEEKVEENETLEQMAVRELMQEAKKTVKVEASDSLAIPTPAKPVMTGEKESSLDDYESVPIQQFGMAMLRGMGWTPSKEGSKYKQPELRPKGLGLGADKVIKENQKKQTKDKKQEELVIVKNSYVKISTGKYSGFYGKVVSLDEDNGRVMVEIAVKKETVSLSEFMMYAVTKSEYDKESKVINADSFEEYKKTEKVTQKPQKQEERSSTSQRSSELNVKTDRERSNDDYKRYREDREEKSSNGRSRDRAKERRDSSSSEERPRRKEKKDRKRYSSNDSLSSSDDERRRSKHKSKSRRHRSSSEDSRKRSSEVKRDIDKKRKGKKKKRDRDRSPNYKKHRK</sequence>
<dbReference type="InterPro" id="IPR026822">
    <property type="entry name" value="Spp2/MOS2_G-patch"/>
</dbReference>
<feature type="compositionally biased region" description="Basic and acidic residues" evidence="3">
    <location>
        <begin position="310"/>
        <end position="355"/>
    </location>
</feature>
<evidence type="ECO:0000256" key="3">
    <source>
        <dbReference type="SAM" id="MobiDB-lite"/>
    </source>
</evidence>
<feature type="region of interest" description="Disordered" evidence="3">
    <location>
        <begin position="169"/>
        <end position="189"/>
    </location>
</feature>
<dbReference type="GO" id="GO:0005681">
    <property type="term" value="C:spliceosomal complex"/>
    <property type="evidence" value="ECO:0007669"/>
    <property type="project" value="TreeGrafter"/>
</dbReference>
<keyword evidence="2" id="KW-0539">Nucleus</keyword>
<dbReference type="SUPFAM" id="SSF50104">
    <property type="entry name" value="Translation proteins SH3-like domain"/>
    <property type="match status" value="1"/>
</dbReference>
<evidence type="ECO:0000313" key="5">
    <source>
        <dbReference type="EMBL" id="KAJ8714616.1"/>
    </source>
</evidence>
<feature type="compositionally biased region" description="Basic and acidic residues" evidence="3">
    <location>
        <begin position="392"/>
        <end position="410"/>
    </location>
</feature>
<gene>
    <name evidence="5" type="ORF">PYW07_002841</name>
</gene>
<evidence type="ECO:0000259" key="4">
    <source>
        <dbReference type="SMART" id="SM00739"/>
    </source>
</evidence>
<dbReference type="InterPro" id="IPR045166">
    <property type="entry name" value="Spp2-like"/>
</dbReference>
<dbReference type="GO" id="GO:0000398">
    <property type="term" value="P:mRNA splicing, via spliceosome"/>
    <property type="evidence" value="ECO:0007669"/>
    <property type="project" value="InterPro"/>
</dbReference>
<name>A0AAD7YG20_MYTSE</name>
<dbReference type="Pfam" id="PF00467">
    <property type="entry name" value="KOW"/>
    <property type="match status" value="1"/>
</dbReference>
<comment type="subcellular location">
    <subcellularLocation>
        <location evidence="1">Nucleus</location>
    </subcellularLocation>
</comment>
<evidence type="ECO:0000313" key="6">
    <source>
        <dbReference type="Proteomes" id="UP001231518"/>
    </source>
</evidence>
<feature type="compositionally biased region" description="Basic and acidic residues" evidence="3">
    <location>
        <begin position="171"/>
        <end position="182"/>
    </location>
</feature>
<dbReference type="Gene3D" id="2.30.30.30">
    <property type="match status" value="1"/>
</dbReference>
<protein>
    <recommendedName>
        <fullName evidence="4">KOW domain-containing protein</fullName>
    </recommendedName>
</protein>
<dbReference type="Pfam" id="PF12656">
    <property type="entry name" value="G-patch_2"/>
    <property type="match status" value="1"/>
</dbReference>
<dbReference type="EMBL" id="JARGEI010000019">
    <property type="protein sequence ID" value="KAJ8714616.1"/>
    <property type="molecule type" value="Genomic_DNA"/>
</dbReference>
<evidence type="ECO:0000256" key="1">
    <source>
        <dbReference type="ARBA" id="ARBA00004123"/>
    </source>
</evidence>
<dbReference type="CDD" id="cd13152">
    <property type="entry name" value="KOW_GPKOW_A"/>
    <property type="match status" value="1"/>
</dbReference>
<feature type="domain" description="KOW" evidence="4">
    <location>
        <begin position="210"/>
        <end position="237"/>
    </location>
</feature>
<dbReference type="InterPro" id="IPR014722">
    <property type="entry name" value="Rib_uL2_dom2"/>
</dbReference>
<dbReference type="PANTHER" id="PTHR15818">
    <property type="entry name" value="G PATCH AND KOW-CONTAINING"/>
    <property type="match status" value="1"/>
</dbReference>
<reference evidence="5" key="1">
    <citation type="submission" date="2023-03" db="EMBL/GenBank/DDBJ databases">
        <title>Chromosome-level genomes of two armyworms, Mythimna separata and Mythimna loreyi, provide insights into the biosynthesis and reception of sex pheromones.</title>
        <authorList>
            <person name="Zhao H."/>
        </authorList>
    </citation>
    <scope>NUCLEOTIDE SEQUENCE</scope>
    <source>
        <strain evidence="5">BeijingLab</strain>
        <tissue evidence="5">Pupa</tissue>
    </source>
</reference>
<feature type="compositionally biased region" description="Basic residues" evidence="3">
    <location>
        <begin position="356"/>
        <end position="365"/>
    </location>
</feature>
<feature type="region of interest" description="Disordered" evidence="3">
    <location>
        <begin position="267"/>
        <end position="432"/>
    </location>
</feature>
<dbReference type="PANTHER" id="PTHR15818:SF2">
    <property type="entry name" value="G-PATCH DOMAIN AND KOW MOTIFS-CONTAINING PROTEIN"/>
    <property type="match status" value="1"/>
</dbReference>
<dbReference type="InterPro" id="IPR041993">
    <property type="entry name" value="GPKOW_KOW1"/>
</dbReference>
<comment type="caution">
    <text evidence="5">The sequence shown here is derived from an EMBL/GenBank/DDBJ whole genome shotgun (WGS) entry which is preliminary data.</text>
</comment>
<feature type="compositionally biased region" description="Basic residues" evidence="3">
    <location>
        <begin position="380"/>
        <end position="391"/>
    </location>
</feature>
<organism evidence="5 6">
    <name type="scientific">Mythimna separata</name>
    <name type="common">Oriental armyworm</name>
    <name type="synonym">Pseudaletia separata</name>
    <dbReference type="NCBI Taxonomy" id="271217"/>
    <lineage>
        <taxon>Eukaryota</taxon>
        <taxon>Metazoa</taxon>
        <taxon>Ecdysozoa</taxon>
        <taxon>Arthropoda</taxon>
        <taxon>Hexapoda</taxon>
        <taxon>Insecta</taxon>
        <taxon>Pterygota</taxon>
        <taxon>Neoptera</taxon>
        <taxon>Endopterygota</taxon>
        <taxon>Lepidoptera</taxon>
        <taxon>Glossata</taxon>
        <taxon>Ditrysia</taxon>
        <taxon>Noctuoidea</taxon>
        <taxon>Noctuidae</taxon>
        <taxon>Noctuinae</taxon>
        <taxon>Hadenini</taxon>
        <taxon>Mythimna</taxon>
    </lineage>
</organism>